<dbReference type="AlphaFoldDB" id="A0A7H1B7V5"/>
<gene>
    <name evidence="2" type="ORF">IAG42_15085</name>
</gene>
<sequence>MNLTATALTTALATAALLLTTTPAAPHTAADGNAPEADLAHHGTATLTPGRTTLHLTPQNHGPADIPDATVRLTWSTPLADAQTLPPACLRTGPHSLACRTGALPADTTGTPLSLDLRLAATPSELTLTVDTVFTGGPTDHNPDNDHHRLLVLDTGDTYTF</sequence>
<keyword evidence="1" id="KW-0732">Signal</keyword>
<name>A0A7H1B7V5_9ACTN</name>
<organism evidence="2 3">
    <name type="scientific">Streptomyces xanthii</name>
    <dbReference type="NCBI Taxonomy" id="2768069"/>
    <lineage>
        <taxon>Bacteria</taxon>
        <taxon>Bacillati</taxon>
        <taxon>Actinomycetota</taxon>
        <taxon>Actinomycetes</taxon>
        <taxon>Kitasatosporales</taxon>
        <taxon>Streptomycetaceae</taxon>
        <taxon>Streptomyces</taxon>
    </lineage>
</organism>
<feature type="chain" id="PRO_5028936854" evidence="1">
    <location>
        <begin position="30"/>
        <end position="161"/>
    </location>
</feature>
<evidence type="ECO:0000313" key="2">
    <source>
        <dbReference type="EMBL" id="QNS04810.1"/>
    </source>
</evidence>
<evidence type="ECO:0000313" key="3">
    <source>
        <dbReference type="Proteomes" id="UP000516428"/>
    </source>
</evidence>
<feature type="signal peptide" evidence="1">
    <location>
        <begin position="1"/>
        <end position="29"/>
    </location>
</feature>
<dbReference type="KEGG" id="sxn:IAG42_15085"/>
<keyword evidence="3" id="KW-1185">Reference proteome</keyword>
<protein>
    <submittedName>
        <fullName evidence="2">Uncharacterized protein</fullName>
    </submittedName>
</protein>
<accession>A0A7H1B7V5</accession>
<dbReference type="RefSeq" id="WP_188337514.1">
    <property type="nucleotide sequence ID" value="NZ_CP061281.1"/>
</dbReference>
<evidence type="ECO:0000256" key="1">
    <source>
        <dbReference type="SAM" id="SignalP"/>
    </source>
</evidence>
<reference evidence="2 3" key="1">
    <citation type="submission" date="2020-09" db="EMBL/GenBank/DDBJ databases">
        <title>A novel species.</title>
        <authorList>
            <person name="Gao J."/>
        </authorList>
    </citation>
    <scope>NUCLEOTIDE SEQUENCE [LARGE SCALE GENOMIC DNA]</scope>
    <source>
        <strain evidence="2 3">CRXT-Y-14</strain>
    </source>
</reference>
<dbReference type="EMBL" id="CP061281">
    <property type="protein sequence ID" value="QNS04810.1"/>
    <property type="molecule type" value="Genomic_DNA"/>
</dbReference>
<dbReference type="Proteomes" id="UP000516428">
    <property type="component" value="Chromosome"/>
</dbReference>
<proteinExistence type="predicted"/>